<dbReference type="InterPro" id="IPR050216">
    <property type="entry name" value="LRR_domain-containing"/>
</dbReference>
<feature type="transmembrane region" description="Helical" evidence="3">
    <location>
        <begin position="43"/>
        <end position="64"/>
    </location>
</feature>
<dbReference type="EMBL" id="JAGYVZ010000003">
    <property type="protein sequence ID" value="MBS7230264.1"/>
    <property type="molecule type" value="Genomic_DNA"/>
</dbReference>
<feature type="transmembrane region" description="Helical" evidence="3">
    <location>
        <begin position="12"/>
        <end position="31"/>
    </location>
</feature>
<dbReference type="SUPFAM" id="SSF52075">
    <property type="entry name" value="Outer arm dynein light chain 1"/>
    <property type="match status" value="1"/>
</dbReference>
<keyword evidence="2" id="KW-0677">Repeat</keyword>
<dbReference type="InterPro" id="IPR001611">
    <property type="entry name" value="Leu-rich_rpt"/>
</dbReference>
<comment type="caution">
    <text evidence="4">The sequence shown here is derived from an EMBL/GenBank/DDBJ whole genome shotgun (WGS) entry which is preliminary data.</text>
</comment>
<dbReference type="Pfam" id="PF12799">
    <property type="entry name" value="LRR_4"/>
    <property type="match status" value="1"/>
</dbReference>
<feature type="transmembrane region" description="Helical" evidence="3">
    <location>
        <begin position="146"/>
        <end position="168"/>
    </location>
</feature>
<keyword evidence="1" id="KW-0433">Leucine-rich repeat</keyword>
<sequence length="270" mass="31033">MTLMFLAGLTPFGYAFIGVVLLSFLISYLWLRPSNKKNNLGCVSIGILALIIGFILMFPATITFEIMEGDNVNAKLGMLVFWVFILCLVVYFLVAKKTTNVKNILLSFLKYILFLIFLGLFLSMCFGMAYYIYLRLLTTEKNTDPVWMAFLCIFFLAVLTVVIAGLFIRNKEADKKQKSSFYALEEAKLKSDLVEELNLSNKQLNKFPDEILQFKNLRFLTLSHNDIHEIPNEINKLDKLIGLDLSHNPISDIERNRLRKLLSKEVEIVF</sequence>
<name>A0ABS5P7L6_9FLAO</name>
<dbReference type="RefSeq" id="WP_213295854.1">
    <property type="nucleotide sequence ID" value="NZ_JAGYVZ010000003.1"/>
</dbReference>
<dbReference type="InterPro" id="IPR032675">
    <property type="entry name" value="LRR_dom_sf"/>
</dbReference>
<dbReference type="PROSITE" id="PS51450">
    <property type="entry name" value="LRR"/>
    <property type="match status" value="2"/>
</dbReference>
<organism evidence="4 5">
    <name type="scientific">Flavobacterium psychroterrae</name>
    <dbReference type="NCBI Taxonomy" id="2133767"/>
    <lineage>
        <taxon>Bacteria</taxon>
        <taxon>Pseudomonadati</taxon>
        <taxon>Bacteroidota</taxon>
        <taxon>Flavobacteriia</taxon>
        <taxon>Flavobacteriales</taxon>
        <taxon>Flavobacteriaceae</taxon>
        <taxon>Flavobacterium</taxon>
    </lineage>
</organism>
<evidence type="ECO:0000313" key="5">
    <source>
        <dbReference type="Proteomes" id="UP000722625"/>
    </source>
</evidence>
<keyword evidence="3" id="KW-0472">Membrane</keyword>
<dbReference type="PANTHER" id="PTHR48051">
    <property type="match status" value="1"/>
</dbReference>
<protein>
    <submittedName>
        <fullName evidence="4">Leucine-rich repeat domain-containing protein</fullName>
    </submittedName>
</protein>
<feature type="transmembrane region" description="Helical" evidence="3">
    <location>
        <begin position="76"/>
        <end position="96"/>
    </location>
</feature>
<keyword evidence="3" id="KW-0812">Transmembrane</keyword>
<evidence type="ECO:0000256" key="1">
    <source>
        <dbReference type="ARBA" id="ARBA00022614"/>
    </source>
</evidence>
<evidence type="ECO:0000256" key="2">
    <source>
        <dbReference type="ARBA" id="ARBA00022737"/>
    </source>
</evidence>
<accession>A0ABS5P7L6</accession>
<gene>
    <name evidence="4" type="ORF">KHA90_04435</name>
</gene>
<keyword evidence="3" id="KW-1133">Transmembrane helix</keyword>
<evidence type="ECO:0000256" key="3">
    <source>
        <dbReference type="SAM" id="Phobius"/>
    </source>
</evidence>
<reference evidence="4 5" key="1">
    <citation type="journal article" date="2018" name="Int. J. Syst. Evol. Microbiol.">
        <title>Flavobacterium chryseum sp. nov. and Flavobacterium psychroterrae sp. nov., novel environmental bacteria isolated from Antarctica.</title>
        <authorList>
            <person name="Kralova S."/>
            <person name="Svec P."/>
            <person name="Busse H.J."/>
            <person name="Stankova E."/>
            <person name="Vaczi P."/>
            <person name="Sedlacek I."/>
        </authorList>
    </citation>
    <scope>NUCLEOTIDE SEQUENCE [LARGE SCALE GENOMIC DNA]</scope>
    <source>
        <strain evidence="4 5">CCM 8827</strain>
    </source>
</reference>
<dbReference type="Proteomes" id="UP000722625">
    <property type="component" value="Unassembled WGS sequence"/>
</dbReference>
<dbReference type="InterPro" id="IPR025875">
    <property type="entry name" value="Leu-rich_rpt_4"/>
</dbReference>
<proteinExistence type="predicted"/>
<evidence type="ECO:0000313" key="4">
    <source>
        <dbReference type="EMBL" id="MBS7230264.1"/>
    </source>
</evidence>
<feature type="transmembrane region" description="Helical" evidence="3">
    <location>
        <begin position="108"/>
        <end position="134"/>
    </location>
</feature>
<dbReference type="Gene3D" id="3.80.10.10">
    <property type="entry name" value="Ribonuclease Inhibitor"/>
    <property type="match status" value="1"/>
</dbReference>
<dbReference type="PANTHER" id="PTHR48051:SF1">
    <property type="entry name" value="RAS SUPPRESSOR PROTEIN 1"/>
    <property type="match status" value="1"/>
</dbReference>
<keyword evidence="5" id="KW-1185">Reference proteome</keyword>